<organism evidence="12 13">
    <name type="scientific">Pseudonocardia yuanmonensis</name>
    <dbReference type="NCBI Taxonomy" id="1095914"/>
    <lineage>
        <taxon>Bacteria</taxon>
        <taxon>Bacillati</taxon>
        <taxon>Actinomycetota</taxon>
        <taxon>Actinomycetes</taxon>
        <taxon>Pseudonocardiales</taxon>
        <taxon>Pseudonocardiaceae</taxon>
        <taxon>Pseudonocardia</taxon>
    </lineage>
</organism>
<dbReference type="Pfam" id="PF07992">
    <property type="entry name" value="Pyr_redox_2"/>
    <property type="match status" value="1"/>
</dbReference>
<dbReference type="Gene3D" id="3.50.50.60">
    <property type="entry name" value="FAD/NAD(P)-binding domain"/>
    <property type="match status" value="1"/>
</dbReference>
<comment type="cofactor">
    <cofactor evidence="1">
        <name>FMN</name>
        <dbReference type="ChEBI" id="CHEBI:58210"/>
    </cofactor>
</comment>
<dbReference type="SUPFAM" id="SSF51395">
    <property type="entry name" value="FMN-linked oxidoreductases"/>
    <property type="match status" value="1"/>
</dbReference>
<keyword evidence="5" id="KW-0288">FMN</keyword>
<evidence type="ECO:0000256" key="7">
    <source>
        <dbReference type="ARBA" id="ARBA00023002"/>
    </source>
</evidence>
<evidence type="ECO:0000259" key="10">
    <source>
        <dbReference type="Pfam" id="PF00724"/>
    </source>
</evidence>
<dbReference type="Proteomes" id="UP001500325">
    <property type="component" value="Unassembled WGS sequence"/>
</dbReference>
<accession>A0ABP8XK60</accession>
<keyword evidence="8" id="KW-0408">Iron</keyword>
<dbReference type="NCBIfam" id="TIGR03997">
    <property type="entry name" value="mycofact_OYE_2"/>
    <property type="match status" value="1"/>
</dbReference>
<dbReference type="SUPFAM" id="SSF51905">
    <property type="entry name" value="FAD/NAD(P)-binding domain"/>
    <property type="match status" value="1"/>
</dbReference>
<keyword evidence="9" id="KW-0411">Iron-sulfur</keyword>
<feature type="domain" description="NADH:flavin oxidoreductase/NADH oxidase N-terminal" evidence="10">
    <location>
        <begin position="2"/>
        <end position="323"/>
    </location>
</feature>
<reference evidence="13" key="1">
    <citation type="journal article" date="2019" name="Int. J. Syst. Evol. Microbiol.">
        <title>The Global Catalogue of Microorganisms (GCM) 10K type strain sequencing project: providing services to taxonomists for standard genome sequencing and annotation.</title>
        <authorList>
            <consortium name="The Broad Institute Genomics Platform"/>
            <consortium name="The Broad Institute Genome Sequencing Center for Infectious Disease"/>
            <person name="Wu L."/>
            <person name="Ma J."/>
        </authorList>
    </citation>
    <scope>NUCLEOTIDE SEQUENCE [LARGE SCALE GENOMIC DNA]</scope>
    <source>
        <strain evidence="13">JCM 18055</strain>
    </source>
</reference>
<evidence type="ECO:0000313" key="13">
    <source>
        <dbReference type="Proteomes" id="UP001500325"/>
    </source>
</evidence>
<dbReference type="InterPro" id="IPR001155">
    <property type="entry name" value="OxRdtase_FMN_N"/>
</dbReference>
<keyword evidence="7" id="KW-0560">Oxidoreductase</keyword>
<dbReference type="EMBL" id="BAABIC010000026">
    <property type="protein sequence ID" value="GAA4708374.1"/>
    <property type="molecule type" value="Genomic_DNA"/>
</dbReference>
<evidence type="ECO:0000256" key="1">
    <source>
        <dbReference type="ARBA" id="ARBA00001917"/>
    </source>
</evidence>
<keyword evidence="6" id="KW-0479">Metal-binding</keyword>
<dbReference type="InterPro" id="IPR036188">
    <property type="entry name" value="FAD/NAD-bd_sf"/>
</dbReference>
<evidence type="ECO:0000313" key="12">
    <source>
        <dbReference type="EMBL" id="GAA4708374.1"/>
    </source>
</evidence>
<dbReference type="Gene3D" id="3.40.50.720">
    <property type="entry name" value="NAD(P)-binding Rossmann-like Domain"/>
    <property type="match status" value="1"/>
</dbReference>
<evidence type="ECO:0000256" key="8">
    <source>
        <dbReference type="ARBA" id="ARBA00023004"/>
    </source>
</evidence>
<evidence type="ECO:0000256" key="2">
    <source>
        <dbReference type="ARBA" id="ARBA00001966"/>
    </source>
</evidence>
<keyword evidence="4" id="KW-0285">Flavoprotein</keyword>
<evidence type="ECO:0000256" key="5">
    <source>
        <dbReference type="ARBA" id="ARBA00022643"/>
    </source>
</evidence>
<protein>
    <submittedName>
        <fullName evidence="12">FAD-dependent oxidoreductase</fullName>
    </submittedName>
</protein>
<dbReference type="InterPro" id="IPR023753">
    <property type="entry name" value="FAD/NAD-binding_dom"/>
</dbReference>
<keyword evidence="13" id="KW-1185">Reference proteome</keyword>
<feature type="domain" description="FAD/NAD(P)-binding" evidence="11">
    <location>
        <begin position="372"/>
        <end position="467"/>
    </location>
</feature>
<dbReference type="PANTHER" id="PTHR42917">
    <property type="entry name" value="2,4-DIENOYL-COA REDUCTASE"/>
    <property type="match status" value="1"/>
</dbReference>
<evidence type="ECO:0000256" key="4">
    <source>
        <dbReference type="ARBA" id="ARBA00022630"/>
    </source>
</evidence>
<evidence type="ECO:0000259" key="11">
    <source>
        <dbReference type="Pfam" id="PF07992"/>
    </source>
</evidence>
<sequence length="622" mass="65351">MLHEPLHAGRLRLRNRVVFTAHLTGYATDGLPTPRHTAYYAARAAGGAGLVITEEHSVHRHDRPYEKLIRGHDPAVLPGYRALTDAVHAHGAVVLAQLNHNGPQSSGLYSREPVRGPSAVPDPMFREVPVAMTEADLDEVVAGYALTARHCVEGGFDGVELQCSHASLVRCFLSPATNHRDDAYGGTLENRARLLLRIVAAVRRELGDRVLGVRLGGEEGIEGGIGLDEGVALARLLEGTGEVDHLNTSIGVATASLHLIEASMHTPADYATFIPSAIRAAVRVPVIAVGRFTEPAVAEQALVEGHCDVVGVARGQIASPDFAAPGGPTRVCVGCNQECVGRVGMNQPLGCAVNPRAGHESVALPMPAVPRRVIVAGGGPAGLRAAATAAGRGHRVTLYERGRLGGQLALAALAPGRGELAHVVRDLVAECERAGVEIVRGEPGDLGGADVVVLATGARPARRWPGALDVRDVLDGAAAPTGAVLVVDELGFHHATSVAELLAARGCTVEIVTPGMVVGQDLGLTLDREGFRRRAHAAGIRLTTDRLVTAVEPGRVTLVHHPTGRTETREVDAVVCAVPAEPDDALWSTLRDRPGVHRIGDCLAPRRMDAALRDGERLAVNL</sequence>
<proteinExistence type="inferred from homology"/>
<dbReference type="InterPro" id="IPR013785">
    <property type="entry name" value="Aldolase_TIM"/>
</dbReference>
<comment type="caution">
    <text evidence="12">The sequence shown here is derived from an EMBL/GenBank/DDBJ whole genome shotgun (WGS) entry which is preliminary data.</text>
</comment>
<evidence type="ECO:0000256" key="6">
    <source>
        <dbReference type="ARBA" id="ARBA00022723"/>
    </source>
</evidence>
<dbReference type="Pfam" id="PF00724">
    <property type="entry name" value="Oxidored_FMN"/>
    <property type="match status" value="1"/>
</dbReference>
<comment type="cofactor">
    <cofactor evidence="2">
        <name>[4Fe-4S] cluster</name>
        <dbReference type="ChEBI" id="CHEBI:49883"/>
    </cofactor>
</comment>
<dbReference type="InterPro" id="IPR023987">
    <property type="entry name" value="CHP03977_oxidoreductase"/>
</dbReference>
<gene>
    <name evidence="12" type="ORF">GCM10023215_57150</name>
</gene>
<dbReference type="InterPro" id="IPR051793">
    <property type="entry name" value="NADH:flavin_oxidoreductase"/>
</dbReference>
<name>A0ABP8XK60_9PSEU</name>
<evidence type="ECO:0000256" key="9">
    <source>
        <dbReference type="ARBA" id="ARBA00023014"/>
    </source>
</evidence>
<dbReference type="RefSeq" id="WP_345383879.1">
    <property type="nucleotide sequence ID" value="NZ_BAABIC010000026.1"/>
</dbReference>
<dbReference type="Gene3D" id="3.20.20.70">
    <property type="entry name" value="Aldolase class I"/>
    <property type="match status" value="1"/>
</dbReference>
<comment type="similarity">
    <text evidence="3">In the N-terminal section; belongs to the NADH:flavin oxidoreductase/NADH oxidase family.</text>
</comment>
<evidence type="ECO:0000256" key="3">
    <source>
        <dbReference type="ARBA" id="ARBA00011048"/>
    </source>
</evidence>
<dbReference type="PANTHER" id="PTHR42917:SF2">
    <property type="entry name" value="2,4-DIENOYL-COA REDUCTASE [(2E)-ENOYL-COA-PRODUCING]"/>
    <property type="match status" value="1"/>
</dbReference>